<evidence type="ECO:0000313" key="1">
    <source>
        <dbReference type="EMBL" id="KAJ1891462.1"/>
    </source>
</evidence>
<evidence type="ECO:0000313" key="2">
    <source>
        <dbReference type="Proteomes" id="UP001150581"/>
    </source>
</evidence>
<dbReference type="Proteomes" id="UP001150581">
    <property type="component" value="Unassembled WGS sequence"/>
</dbReference>
<keyword evidence="2" id="KW-1185">Reference proteome</keyword>
<gene>
    <name evidence="1" type="ORF">LPJ66_006903</name>
</gene>
<feature type="non-terminal residue" evidence="1">
    <location>
        <position position="1"/>
    </location>
</feature>
<reference evidence="1" key="1">
    <citation type="submission" date="2022-07" db="EMBL/GenBank/DDBJ databases">
        <title>Phylogenomic reconstructions and comparative analyses of Kickxellomycotina fungi.</title>
        <authorList>
            <person name="Reynolds N.K."/>
            <person name="Stajich J.E."/>
            <person name="Barry K."/>
            <person name="Grigoriev I.V."/>
            <person name="Crous P."/>
            <person name="Smith M.E."/>
        </authorList>
    </citation>
    <scope>NUCLEOTIDE SEQUENCE</scope>
    <source>
        <strain evidence="1">Benny 63K</strain>
    </source>
</reference>
<organism evidence="1 2">
    <name type="scientific">Kickxella alabastrina</name>
    <dbReference type="NCBI Taxonomy" id="61397"/>
    <lineage>
        <taxon>Eukaryota</taxon>
        <taxon>Fungi</taxon>
        <taxon>Fungi incertae sedis</taxon>
        <taxon>Zoopagomycota</taxon>
        <taxon>Kickxellomycotina</taxon>
        <taxon>Kickxellomycetes</taxon>
        <taxon>Kickxellales</taxon>
        <taxon>Kickxellaceae</taxon>
        <taxon>Kickxella</taxon>
    </lineage>
</organism>
<name>A0ACC1IAE9_9FUNG</name>
<comment type="caution">
    <text evidence="1">The sequence shown here is derived from an EMBL/GenBank/DDBJ whole genome shotgun (WGS) entry which is preliminary data.</text>
</comment>
<dbReference type="EMBL" id="JANBPG010001153">
    <property type="protein sequence ID" value="KAJ1891462.1"/>
    <property type="molecule type" value="Genomic_DNA"/>
</dbReference>
<proteinExistence type="predicted"/>
<protein>
    <submittedName>
        <fullName evidence="1">Uncharacterized protein</fullName>
    </submittedName>
</protein>
<sequence length="593" mass="65145">SAAAAAAAAEAAACSLPSPQMHASDFVHGSQPSSIVSITCSSNITTGGSSKDKSGCLVLPDTVGQDAHCAIAHISYTDKCGFTRANNSDLPKHSSNPESDISASSNSSRPISTIMMVAATAENSHPVLNTHGRQASAESNWFKRQTMRSNTNASLTSFLSQRDERHSQYPEQPLPHMTEHHEKLMLRAQEQRDEAMAEANQLQIQLDYLRQSSNAEIQRLQAEVDAAMRNLRVEYNLRTAAETKCSLMECELAELSSNIQYEAQNLVAQERREHRDELDRMAKRHAEIDQLLVMERSQVGALKQSLESTTVALDRERVETERMRSGMQAFERQTTPYAPASASTAGAGAANGSSASGSGSGSGSAASGECENMAGEPHISGLMYFGNDASRTDIRLTEFLDFLNVVSEKEVQGSTFMQRCMREDIGPTLMADVVSGLPSLSSWHRHRRLLHGVQENTLVLESFSPRTSMGRVLSLGCYLCGCSINRPLTPKPGSLSDHRLSLSSGDTVGRNVRFEMYRMRFSDNDEDNKPLCHHCHGRMVAVCSFFSYLKIVRKGLIKRPIADIWLEVNRNRLQMWLARSGASPESKLVIAMV</sequence>
<accession>A0ACC1IAE9</accession>